<dbReference type="KEGG" id="upv:EJN92_02460"/>
<gene>
    <name evidence="2" type="ORF">EJN92_02460</name>
</gene>
<feature type="signal peptide" evidence="1">
    <location>
        <begin position="1"/>
        <end position="33"/>
    </location>
</feature>
<dbReference type="RefSeq" id="WP_126126374.1">
    <property type="nucleotide sequence ID" value="NZ_CP034464.1"/>
</dbReference>
<reference evidence="2 3" key="1">
    <citation type="journal article" date="2011" name="Int. J. Syst. Evol. Microbiol.">
        <title>Description of Undibacterium oligocarboniphilum sp. nov., isolated from purified water, and Undibacterium pigrum strain CCUG 49012 as the type strain of Undibacterium parvum sp. nov., and emended descriptions of the genus Undibacterium and the species Undibacterium pigrum.</title>
        <authorList>
            <person name="Eder W."/>
            <person name="Wanner G."/>
            <person name="Ludwig W."/>
            <person name="Busse H.J."/>
            <person name="Ziemke-Kageler F."/>
            <person name="Lang E."/>
        </authorList>
    </citation>
    <scope>NUCLEOTIDE SEQUENCE [LARGE SCALE GENOMIC DNA]</scope>
    <source>
        <strain evidence="2 3">DSM 23061</strain>
    </source>
</reference>
<keyword evidence="3" id="KW-1185">Reference proteome</keyword>
<dbReference type="EMBL" id="CP034464">
    <property type="protein sequence ID" value="AZP10975.1"/>
    <property type="molecule type" value="Genomic_DNA"/>
</dbReference>
<sequence>MFRIKTLVKLLMKLLVKPLVTMLFASFALSAMAEGREFPANAKRAELSVTKLGDMVIDGKLRETNPSTRIFNEEGFSVTTSNLDSVKAPILYTETEIGEIQRIWLLTKQEAILYKLKKR</sequence>
<evidence type="ECO:0000313" key="2">
    <source>
        <dbReference type="EMBL" id="AZP10975.1"/>
    </source>
</evidence>
<proteinExistence type="predicted"/>
<protein>
    <submittedName>
        <fullName evidence="2">Uncharacterized protein</fullName>
    </submittedName>
</protein>
<dbReference type="OrthoDB" id="7019622at2"/>
<accession>A0A3S9HFV3</accession>
<evidence type="ECO:0000256" key="1">
    <source>
        <dbReference type="SAM" id="SignalP"/>
    </source>
</evidence>
<organism evidence="2 3">
    <name type="scientific">Undibacterium parvum</name>
    <dbReference type="NCBI Taxonomy" id="401471"/>
    <lineage>
        <taxon>Bacteria</taxon>
        <taxon>Pseudomonadati</taxon>
        <taxon>Pseudomonadota</taxon>
        <taxon>Betaproteobacteria</taxon>
        <taxon>Burkholderiales</taxon>
        <taxon>Oxalobacteraceae</taxon>
        <taxon>Undibacterium</taxon>
    </lineage>
</organism>
<keyword evidence="1" id="KW-0732">Signal</keyword>
<name>A0A3S9HFV3_9BURK</name>
<dbReference type="AlphaFoldDB" id="A0A3S9HFV3"/>
<dbReference type="Proteomes" id="UP000275663">
    <property type="component" value="Chromosome"/>
</dbReference>
<feature type="chain" id="PRO_5019348705" evidence="1">
    <location>
        <begin position="34"/>
        <end position="119"/>
    </location>
</feature>
<evidence type="ECO:0000313" key="3">
    <source>
        <dbReference type="Proteomes" id="UP000275663"/>
    </source>
</evidence>